<dbReference type="InterPro" id="IPR010985">
    <property type="entry name" value="Ribbon_hlx_hlx"/>
</dbReference>
<dbReference type="RefSeq" id="WP_345397514.1">
    <property type="nucleotide sequence ID" value="NZ_BAABLA010000027.1"/>
</dbReference>
<sequence length="73" mass="8064">MKVSVSLPDEDVAFLDRYSREHHIGSRSAALTRAVQLLRASQLGPAYADAWREWEESGEADVWDTTTADGLAS</sequence>
<accession>A0ABW2C2W5</accession>
<name>A0ABW2C2W5_9PSEU</name>
<evidence type="ECO:0000313" key="1">
    <source>
        <dbReference type="EMBL" id="MFC6869656.1"/>
    </source>
</evidence>
<dbReference type="SUPFAM" id="SSF47598">
    <property type="entry name" value="Ribbon-helix-helix"/>
    <property type="match status" value="1"/>
</dbReference>
<proteinExistence type="predicted"/>
<dbReference type="Gene3D" id="1.10.1220.10">
    <property type="entry name" value="Met repressor-like"/>
    <property type="match status" value="1"/>
</dbReference>
<dbReference type="InterPro" id="IPR013321">
    <property type="entry name" value="Arc_rbn_hlx_hlx"/>
</dbReference>
<evidence type="ECO:0000313" key="2">
    <source>
        <dbReference type="Proteomes" id="UP001596337"/>
    </source>
</evidence>
<dbReference type="Proteomes" id="UP001596337">
    <property type="component" value="Unassembled WGS sequence"/>
</dbReference>
<protein>
    <submittedName>
        <fullName evidence="1">Ribbon-helix-helix domain-containing protein</fullName>
    </submittedName>
</protein>
<keyword evidence="2" id="KW-1185">Reference proteome</keyword>
<dbReference type="CDD" id="cd22231">
    <property type="entry name" value="RHH_NikR_HicB-like"/>
    <property type="match status" value="1"/>
</dbReference>
<dbReference type="EMBL" id="JBHSXX010000001">
    <property type="protein sequence ID" value="MFC6869656.1"/>
    <property type="molecule type" value="Genomic_DNA"/>
</dbReference>
<reference evidence="2" key="1">
    <citation type="journal article" date="2019" name="Int. J. Syst. Evol. Microbiol.">
        <title>The Global Catalogue of Microorganisms (GCM) 10K type strain sequencing project: providing services to taxonomists for standard genome sequencing and annotation.</title>
        <authorList>
            <consortium name="The Broad Institute Genomics Platform"/>
            <consortium name="The Broad Institute Genome Sequencing Center for Infectious Disease"/>
            <person name="Wu L."/>
            <person name="Ma J."/>
        </authorList>
    </citation>
    <scope>NUCLEOTIDE SEQUENCE [LARGE SCALE GENOMIC DNA]</scope>
    <source>
        <strain evidence="2">KCTC 32255</strain>
    </source>
</reference>
<organism evidence="1 2">
    <name type="scientific">Haloechinothrix salitolerans</name>
    <dbReference type="NCBI Taxonomy" id="926830"/>
    <lineage>
        <taxon>Bacteria</taxon>
        <taxon>Bacillati</taxon>
        <taxon>Actinomycetota</taxon>
        <taxon>Actinomycetes</taxon>
        <taxon>Pseudonocardiales</taxon>
        <taxon>Pseudonocardiaceae</taxon>
        <taxon>Haloechinothrix</taxon>
    </lineage>
</organism>
<gene>
    <name evidence="1" type="ORF">ACFQGD_21175</name>
</gene>
<comment type="caution">
    <text evidence="1">The sequence shown here is derived from an EMBL/GenBank/DDBJ whole genome shotgun (WGS) entry which is preliminary data.</text>
</comment>